<proteinExistence type="predicted"/>
<evidence type="ECO:0000313" key="1">
    <source>
        <dbReference type="EMBL" id="KAG7467075.1"/>
    </source>
</evidence>
<name>A0A9D3PUN6_MEGAT</name>
<protein>
    <submittedName>
        <fullName evidence="1">Uncharacterized protein</fullName>
    </submittedName>
</protein>
<dbReference type="Proteomes" id="UP001046870">
    <property type="component" value="Chromosome 12"/>
</dbReference>
<dbReference type="EMBL" id="JAFDVH010000012">
    <property type="protein sequence ID" value="KAG7467075.1"/>
    <property type="molecule type" value="Genomic_DNA"/>
</dbReference>
<dbReference type="PANTHER" id="PTHR35083">
    <property type="entry name" value="RGD1565685 PROTEIN"/>
    <property type="match status" value="1"/>
</dbReference>
<dbReference type="PANTHER" id="PTHR35083:SF2">
    <property type="entry name" value="CHROMOSOME 17 CXORF38 HOMOLOG"/>
    <property type="match status" value="1"/>
</dbReference>
<keyword evidence="2" id="KW-1185">Reference proteome</keyword>
<reference evidence="1" key="1">
    <citation type="submission" date="2021-01" db="EMBL/GenBank/DDBJ databases">
        <authorList>
            <person name="Zahm M."/>
            <person name="Roques C."/>
            <person name="Cabau C."/>
            <person name="Klopp C."/>
            <person name="Donnadieu C."/>
            <person name="Jouanno E."/>
            <person name="Lampietro C."/>
            <person name="Louis A."/>
            <person name="Herpin A."/>
            <person name="Echchiki A."/>
            <person name="Berthelot C."/>
            <person name="Parey E."/>
            <person name="Roest-Crollius H."/>
            <person name="Braasch I."/>
            <person name="Postlethwait J."/>
            <person name="Bobe J."/>
            <person name="Montfort J."/>
            <person name="Bouchez O."/>
            <person name="Begum T."/>
            <person name="Mejri S."/>
            <person name="Adams A."/>
            <person name="Chen W.-J."/>
            <person name="Guiguen Y."/>
        </authorList>
    </citation>
    <scope>NUCLEOTIDE SEQUENCE</scope>
    <source>
        <strain evidence="1">YG-15Mar2019-1</strain>
        <tissue evidence="1">Brain</tissue>
    </source>
</reference>
<gene>
    <name evidence="1" type="ORF">MATL_G00149510</name>
</gene>
<organism evidence="1 2">
    <name type="scientific">Megalops atlanticus</name>
    <name type="common">Tarpon</name>
    <name type="synonym">Clupea gigantea</name>
    <dbReference type="NCBI Taxonomy" id="7932"/>
    <lineage>
        <taxon>Eukaryota</taxon>
        <taxon>Metazoa</taxon>
        <taxon>Chordata</taxon>
        <taxon>Craniata</taxon>
        <taxon>Vertebrata</taxon>
        <taxon>Euteleostomi</taxon>
        <taxon>Actinopterygii</taxon>
        <taxon>Neopterygii</taxon>
        <taxon>Teleostei</taxon>
        <taxon>Elopiformes</taxon>
        <taxon>Megalopidae</taxon>
        <taxon>Megalops</taxon>
    </lineage>
</organism>
<accession>A0A9D3PUN6</accession>
<evidence type="ECO:0000313" key="2">
    <source>
        <dbReference type="Proteomes" id="UP001046870"/>
    </source>
</evidence>
<dbReference type="OrthoDB" id="9934809at2759"/>
<dbReference type="InterPro" id="IPR027897">
    <property type="entry name" value="DUF4559"/>
</dbReference>
<comment type="caution">
    <text evidence="1">The sequence shown here is derived from an EMBL/GenBank/DDBJ whole genome shotgun (WGS) entry which is preliminary data.</text>
</comment>
<sequence length="314" mass="36520">MVHEELSARLNEVGYKNWLKAGYCLLKLKDGLHGYINNEMKSFHGIIISSNDVLQRQQQCRNNCRPNGNHLHSLCWLCEEWKREILRHHTNRTGVVNWGNCKPWLWPSQHWELAKAYMPRGQANITGADQCDAAALLNLISFCDHFSFIDQRQVREVIRQRNELMHSSEMRVSAQWMLQYQKSLDRLLQQLQHVPEVAAARREIKEMLSVDWTICVPGADSVDGPEWTGLEPTLVSQVEAELLREKLQELLLYTEAQSPVGLHAKDLSELRKLQVFLQGQRDLEEQFHTELQRVQLLESQLQQAVIQDRGELQN</sequence>
<dbReference type="Pfam" id="PF15112">
    <property type="entry name" value="DUF4559"/>
    <property type="match status" value="1"/>
</dbReference>
<dbReference type="AlphaFoldDB" id="A0A9D3PUN6"/>